<name>A0A255G9D2_9ACTN</name>
<accession>A0A255G9D2</accession>
<gene>
    <name evidence="1" type="ORF">CGZ94_17445</name>
</gene>
<sequence length="168" mass="17925">MTMVPPDQIGIPLTAAGLYWQQSKWNGRKTVPVILELFDSNTLRLGVADGIIFAVPATSVQAKFSITNILHLTVNGEKYAISGIGTSLSPEFPPVMVDYLQRTAGEIANRHGENPADQNYVTLLQVARGSVFRFGAEASAKMAADGAAAKEAIDPWRQILASAGAQIA</sequence>
<evidence type="ECO:0000313" key="2">
    <source>
        <dbReference type="Proteomes" id="UP000215896"/>
    </source>
</evidence>
<reference evidence="1 2" key="1">
    <citation type="submission" date="2017-07" db="EMBL/GenBank/DDBJ databases">
        <title>Draft whole genome sequences of clinical Proprionibacteriaceae strains.</title>
        <authorList>
            <person name="Bernier A.-M."/>
            <person name="Bernard K."/>
            <person name="Domingo M.-C."/>
        </authorList>
    </citation>
    <scope>NUCLEOTIDE SEQUENCE [LARGE SCALE GENOMIC DNA]</scope>
    <source>
        <strain evidence="1 2">NML 030167</strain>
    </source>
</reference>
<keyword evidence="2" id="KW-1185">Reference proteome</keyword>
<dbReference type="AlphaFoldDB" id="A0A255G9D2"/>
<proteinExistence type="predicted"/>
<evidence type="ECO:0000313" key="1">
    <source>
        <dbReference type="EMBL" id="OYO09464.1"/>
    </source>
</evidence>
<accession>A0A4V3CF84</accession>
<comment type="caution">
    <text evidence="1">The sequence shown here is derived from an EMBL/GenBank/DDBJ whole genome shotgun (WGS) entry which is preliminary data.</text>
</comment>
<dbReference type="Proteomes" id="UP000215896">
    <property type="component" value="Unassembled WGS sequence"/>
</dbReference>
<dbReference type="RefSeq" id="WP_094399906.1">
    <property type="nucleotide sequence ID" value="NZ_NMVL01000004.1"/>
</dbReference>
<dbReference type="EMBL" id="NMVO01000017">
    <property type="protein sequence ID" value="OYO09464.1"/>
    <property type="molecule type" value="Genomic_DNA"/>
</dbReference>
<organism evidence="1 2">
    <name type="scientific">Enemella evansiae</name>
    <dbReference type="NCBI Taxonomy" id="2016499"/>
    <lineage>
        <taxon>Bacteria</taxon>
        <taxon>Bacillati</taxon>
        <taxon>Actinomycetota</taxon>
        <taxon>Actinomycetes</taxon>
        <taxon>Propionibacteriales</taxon>
        <taxon>Propionibacteriaceae</taxon>
        <taxon>Enemella</taxon>
    </lineage>
</organism>
<dbReference type="OrthoDB" id="3386500at2"/>
<protein>
    <submittedName>
        <fullName evidence="1">Uncharacterized protein</fullName>
    </submittedName>
</protein>